<dbReference type="Pfam" id="PF02660">
    <property type="entry name" value="G3P_acyltransf"/>
    <property type="match status" value="1"/>
</dbReference>
<evidence type="ECO:0000313" key="12">
    <source>
        <dbReference type="Proteomes" id="UP001519288"/>
    </source>
</evidence>
<dbReference type="NCBIfam" id="TIGR00023">
    <property type="entry name" value="glycerol-3-phosphate 1-O-acyltransferase PlsY"/>
    <property type="match status" value="1"/>
</dbReference>
<dbReference type="EC" id="2.3.1.275" evidence="10"/>
<feature type="transmembrane region" description="Helical" evidence="10">
    <location>
        <begin position="81"/>
        <end position="100"/>
    </location>
</feature>
<keyword evidence="5 10" id="KW-1133">Transmembrane helix</keyword>
<keyword evidence="2 10" id="KW-0444">Lipid biosynthesis</keyword>
<evidence type="ECO:0000256" key="3">
    <source>
        <dbReference type="ARBA" id="ARBA00022679"/>
    </source>
</evidence>
<keyword evidence="7 10" id="KW-0472">Membrane</keyword>
<comment type="subcellular location">
    <subcellularLocation>
        <location evidence="10">Cell membrane</location>
        <topology evidence="10">Multi-pass membrane protein</topology>
    </subcellularLocation>
</comment>
<evidence type="ECO:0000256" key="5">
    <source>
        <dbReference type="ARBA" id="ARBA00022989"/>
    </source>
</evidence>
<keyword evidence="6 10" id="KW-0443">Lipid metabolism</keyword>
<keyword evidence="9 10" id="KW-1208">Phospholipid metabolism</keyword>
<feature type="transmembrane region" description="Helical" evidence="10">
    <location>
        <begin position="54"/>
        <end position="75"/>
    </location>
</feature>
<feature type="transmembrane region" description="Helical" evidence="10">
    <location>
        <begin position="112"/>
        <end position="141"/>
    </location>
</feature>
<organism evidence="11 12">
    <name type="scientific">Paenibacillus shirakamiensis</name>
    <dbReference type="NCBI Taxonomy" id="1265935"/>
    <lineage>
        <taxon>Bacteria</taxon>
        <taxon>Bacillati</taxon>
        <taxon>Bacillota</taxon>
        <taxon>Bacilli</taxon>
        <taxon>Bacillales</taxon>
        <taxon>Paenibacillaceae</taxon>
        <taxon>Paenibacillus</taxon>
    </lineage>
</organism>
<comment type="pathway">
    <text evidence="10">Lipid metabolism; phospholipid metabolism.</text>
</comment>
<reference evidence="11 12" key="1">
    <citation type="submission" date="2021-03" db="EMBL/GenBank/DDBJ databases">
        <title>Genomic Encyclopedia of Type Strains, Phase IV (KMG-IV): sequencing the most valuable type-strain genomes for metagenomic binning, comparative biology and taxonomic classification.</title>
        <authorList>
            <person name="Goeker M."/>
        </authorList>
    </citation>
    <scope>NUCLEOTIDE SEQUENCE [LARGE SCALE GENOMIC DNA]</scope>
    <source>
        <strain evidence="11 12">DSM 26806</strain>
    </source>
</reference>
<feature type="transmembrane region" description="Helical" evidence="10">
    <location>
        <begin position="6"/>
        <end position="27"/>
    </location>
</feature>
<dbReference type="HAMAP" id="MF_01043">
    <property type="entry name" value="PlsY"/>
    <property type="match status" value="1"/>
</dbReference>
<evidence type="ECO:0000256" key="9">
    <source>
        <dbReference type="ARBA" id="ARBA00023264"/>
    </source>
</evidence>
<dbReference type="PANTHER" id="PTHR30309">
    <property type="entry name" value="INNER MEMBRANE PROTEIN YGIH"/>
    <property type="match status" value="1"/>
</dbReference>
<dbReference type="GO" id="GO:0004366">
    <property type="term" value="F:glycerol-3-phosphate O-acyltransferase activity"/>
    <property type="evidence" value="ECO:0007669"/>
    <property type="project" value="UniProtKB-EC"/>
</dbReference>
<dbReference type="RefSeq" id="WP_209858904.1">
    <property type="nucleotide sequence ID" value="NZ_JAGGLD010000001.1"/>
</dbReference>
<evidence type="ECO:0000256" key="1">
    <source>
        <dbReference type="ARBA" id="ARBA00022475"/>
    </source>
</evidence>
<dbReference type="Proteomes" id="UP001519288">
    <property type="component" value="Unassembled WGS sequence"/>
</dbReference>
<comment type="function">
    <text evidence="10">Catalyzes the transfer of an acyl group from acyl-phosphate (acyl-PO(4)) to glycerol-3-phosphate (G3P) to form lysophosphatidic acid (LPA). This enzyme utilizes acyl-phosphate as fatty acyl donor, but not acyl-CoA or acyl-ACP.</text>
</comment>
<keyword evidence="4 10" id="KW-0812">Transmembrane</keyword>
<comment type="similarity">
    <text evidence="10">Belongs to the PlsY family.</text>
</comment>
<dbReference type="EMBL" id="JAGGLD010000001">
    <property type="protein sequence ID" value="MBP1999523.1"/>
    <property type="molecule type" value="Genomic_DNA"/>
</dbReference>
<comment type="catalytic activity">
    <reaction evidence="10">
        <text>an acyl phosphate + sn-glycerol 3-phosphate = a 1-acyl-sn-glycero-3-phosphate + phosphate</text>
        <dbReference type="Rhea" id="RHEA:34075"/>
        <dbReference type="ChEBI" id="CHEBI:43474"/>
        <dbReference type="ChEBI" id="CHEBI:57597"/>
        <dbReference type="ChEBI" id="CHEBI:57970"/>
        <dbReference type="ChEBI" id="CHEBI:59918"/>
        <dbReference type="EC" id="2.3.1.275"/>
    </reaction>
</comment>
<dbReference type="PANTHER" id="PTHR30309:SF0">
    <property type="entry name" value="GLYCEROL-3-PHOSPHATE ACYLTRANSFERASE-RELATED"/>
    <property type="match status" value="1"/>
</dbReference>
<keyword evidence="11" id="KW-0012">Acyltransferase</keyword>
<sequence>MIPSVIAVIISYLLGSVSFSVLLARLLKGIDIRQHGSGNAGATNTLRILGKGPAILVLVLDVLKGIAAVWLGRWLGNGSEWIPSLCGIAAIIGHNWPLYFRFRGGKGIATTIGVMVTLAFGPALWAGLIAIIAIILTRYVSLGSLLFVGFTPVFLAIAGDTGPYFWTSIIIGVFAFWRHRTNIVKIVHGKENKLGSKGGKRVV</sequence>
<keyword evidence="12" id="KW-1185">Reference proteome</keyword>
<keyword evidence="3 10" id="KW-0808">Transferase</keyword>
<evidence type="ECO:0000256" key="4">
    <source>
        <dbReference type="ARBA" id="ARBA00022692"/>
    </source>
</evidence>
<dbReference type="SMART" id="SM01207">
    <property type="entry name" value="G3P_acyltransf"/>
    <property type="match status" value="1"/>
</dbReference>
<evidence type="ECO:0000256" key="7">
    <source>
        <dbReference type="ARBA" id="ARBA00023136"/>
    </source>
</evidence>
<name>A0ABS4JCT5_9BACL</name>
<evidence type="ECO:0000256" key="8">
    <source>
        <dbReference type="ARBA" id="ARBA00023209"/>
    </source>
</evidence>
<keyword evidence="1 10" id="KW-1003">Cell membrane</keyword>
<evidence type="ECO:0000313" key="11">
    <source>
        <dbReference type="EMBL" id="MBP1999523.1"/>
    </source>
</evidence>
<feature type="transmembrane region" description="Helical" evidence="10">
    <location>
        <begin position="153"/>
        <end position="177"/>
    </location>
</feature>
<evidence type="ECO:0000256" key="10">
    <source>
        <dbReference type="HAMAP-Rule" id="MF_01043"/>
    </source>
</evidence>
<evidence type="ECO:0000256" key="2">
    <source>
        <dbReference type="ARBA" id="ARBA00022516"/>
    </source>
</evidence>
<evidence type="ECO:0000256" key="6">
    <source>
        <dbReference type="ARBA" id="ARBA00023098"/>
    </source>
</evidence>
<gene>
    <name evidence="10" type="primary">plsY</name>
    <name evidence="11" type="ORF">J2Z69_000542</name>
</gene>
<proteinExistence type="inferred from homology"/>
<comment type="subunit">
    <text evidence="10">Probably interacts with PlsX.</text>
</comment>
<keyword evidence="8 10" id="KW-0594">Phospholipid biosynthesis</keyword>
<accession>A0ABS4JCT5</accession>
<dbReference type="InterPro" id="IPR003811">
    <property type="entry name" value="G3P_acylTferase_PlsY"/>
</dbReference>
<comment type="caution">
    <text evidence="11">The sequence shown here is derived from an EMBL/GenBank/DDBJ whole genome shotgun (WGS) entry which is preliminary data.</text>
</comment>
<protein>
    <recommendedName>
        <fullName evidence="10">Glycerol-3-phosphate acyltransferase</fullName>
    </recommendedName>
    <alternativeName>
        <fullName evidence="10">Acyl-PO4 G3P acyltransferase</fullName>
    </alternativeName>
    <alternativeName>
        <fullName evidence="10">Acyl-phosphate--glycerol-3-phosphate acyltransferase</fullName>
    </alternativeName>
    <alternativeName>
        <fullName evidence="10">G3P acyltransferase</fullName>
        <shortName evidence="10">GPAT</shortName>
        <ecNumber evidence="10">2.3.1.275</ecNumber>
    </alternativeName>
    <alternativeName>
        <fullName evidence="10">Lysophosphatidic acid synthase</fullName>
        <shortName evidence="10">LPA synthase</shortName>
    </alternativeName>
</protein>